<gene>
    <name evidence="1" type="ORF">PoB_001848300</name>
</gene>
<evidence type="ECO:0000313" key="2">
    <source>
        <dbReference type="Proteomes" id="UP000735302"/>
    </source>
</evidence>
<reference evidence="1 2" key="1">
    <citation type="journal article" date="2021" name="Elife">
        <title>Chloroplast acquisition without the gene transfer in kleptoplastic sea slugs, Plakobranchus ocellatus.</title>
        <authorList>
            <person name="Maeda T."/>
            <person name="Takahashi S."/>
            <person name="Yoshida T."/>
            <person name="Shimamura S."/>
            <person name="Takaki Y."/>
            <person name="Nagai Y."/>
            <person name="Toyoda A."/>
            <person name="Suzuki Y."/>
            <person name="Arimoto A."/>
            <person name="Ishii H."/>
            <person name="Satoh N."/>
            <person name="Nishiyama T."/>
            <person name="Hasebe M."/>
            <person name="Maruyama T."/>
            <person name="Minagawa J."/>
            <person name="Obokata J."/>
            <person name="Shigenobu S."/>
        </authorList>
    </citation>
    <scope>NUCLEOTIDE SEQUENCE [LARGE SCALE GENOMIC DNA]</scope>
</reference>
<keyword evidence="2" id="KW-1185">Reference proteome</keyword>
<evidence type="ECO:0000313" key="1">
    <source>
        <dbReference type="EMBL" id="GFN91977.1"/>
    </source>
</evidence>
<proteinExistence type="predicted"/>
<accession>A0AAV3ZBK2</accession>
<comment type="caution">
    <text evidence="1">The sequence shown here is derived from an EMBL/GenBank/DDBJ whole genome shotgun (WGS) entry which is preliminary data.</text>
</comment>
<organism evidence="1 2">
    <name type="scientific">Plakobranchus ocellatus</name>
    <dbReference type="NCBI Taxonomy" id="259542"/>
    <lineage>
        <taxon>Eukaryota</taxon>
        <taxon>Metazoa</taxon>
        <taxon>Spiralia</taxon>
        <taxon>Lophotrochozoa</taxon>
        <taxon>Mollusca</taxon>
        <taxon>Gastropoda</taxon>
        <taxon>Heterobranchia</taxon>
        <taxon>Euthyneura</taxon>
        <taxon>Panpulmonata</taxon>
        <taxon>Sacoglossa</taxon>
        <taxon>Placobranchoidea</taxon>
        <taxon>Plakobranchidae</taxon>
        <taxon>Plakobranchus</taxon>
    </lineage>
</organism>
<sequence length="104" mass="11344">MLAKLYAVIFHFHLTKTIVNVPFVHDCDNFLNSIAALRSPRRFYLFDSGFVFDHAGPDVVFGALCLAGLPSPETEFCHITDILSAVVNGGQLISCIDGKSITAD</sequence>
<dbReference type="Proteomes" id="UP000735302">
    <property type="component" value="Unassembled WGS sequence"/>
</dbReference>
<protein>
    <submittedName>
        <fullName evidence="1">Uncharacterized protein</fullName>
    </submittedName>
</protein>
<dbReference type="AlphaFoldDB" id="A0AAV3ZBK2"/>
<name>A0AAV3ZBK2_9GAST</name>
<dbReference type="EMBL" id="BLXT01002201">
    <property type="protein sequence ID" value="GFN91977.1"/>
    <property type="molecule type" value="Genomic_DNA"/>
</dbReference>